<proteinExistence type="predicted"/>
<dbReference type="Proteomes" id="UP000076935">
    <property type="component" value="Unassembled WGS sequence"/>
</dbReference>
<evidence type="ECO:0000313" key="2">
    <source>
        <dbReference type="EMBL" id="OAH59071.1"/>
    </source>
</evidence>
<dbReference type="GO" id="GO:0009306">
    <property type="term" value="P:protein secretion"/>
    <property type="evidence" value="ECO:0007669"/>
    <property type="project" value="InterPro"/>
</dbReference>
<dbReference type="RefSeq" id="WP_018394655.1">
    <property type="nucleotide sequence ID" value="NZ_JBCNAN010000007.1"/>
</dbReference>
<keyword evidence="2" id="KW-0282">Flagellum</keyword>
<comment type="caution">
    <text evidence="2">The sequence shown here is derived from an EMBL/GenBank/DDBJ whole genome shotgun (WGS) entry which is preliminary data.</text>
</comment>
<keyword evidence="3" id="KW-1185">Reference proteome</keyword>
<dbReference type="Pfam" id="PF01312">
    <property type="entry name" value="Bac_export_2"/>
    <property type="match status" value="1"/>
</dbReference>
<gene>
    <name evidence="1" type="ORF">AWH48_08385</name>
    <name evidence="2" type="ORF">AWH49_05265</name>
</gene>
<dbReference type="STRING" id="29332.AWH48_08385"/>
<dbReference type="EMBL" id="LQWY01000067">
    <property type="protein sequence ID" value="OAH59071.1"/>
    <property type="molecule type" value="Genomic_DNA"/>
</dbReference>
<sequence length="94" mass="10292">MSYYNQINRRKLNGPSAAVIRYEEGNAPTVVAQGKGALAAKILELANQHGIPMEQDASLLSELLDIDLGDSIPPQLYSVIAEMLILIEEMDSTY</sequence>
<dbReference type="PANTHER" id="PTHR30531:SF12">
    <property type="entry name" value="FLAGELLAR BIOSYNTHETIC PROTEIN FLHB"/>
    <property type="match status" value="1"/>
</dbReference>
<dbReference type="GO" id="GO:0005886">
    <property type="term" value="C:plasma membrane"/>
    <property type="evidence" value="ECO:0007669"/>
    <property type="project" value="TreeGrafter"/>
</dbReference>
<dbReference type="OrthoDB" id="9810419at2"/>
<evidence type="ECO:0000313" key="3">
    <source>
        <dbReference type="Proteomes" id="UP000076935"/>
    </source>
</evidence>
<dbReference type="AlphaFoldDB" id="A0A177L2S8"/>
<evidence type="ECO:0000313" key="4">
    <source>
        <dbReference type="Proteomes" id="UP000077271"/>
    </source>
</evidence>
<keyword evidence="2" id="KW-0969">Cilium</keyword>
<dbReference type="InterPro" id="IPR006135">
    <property type="entry name" value="T3SS_substrate_exporter"/>
</dbReference>
<dbReference type="EMBL" id="LQWZ01000033">
    <property type="protein sequence ID" value="OAH54599.1"/>
    <property type="molecule type" value="Genomic_DNA"/>
</dbReference>
<name>A0A177L2S8_9BACI</name>
<dbReference type="SUPFAM" id="SSF160544">
    <property type="entry name" value="EscU C-terminal domain-like"/>
    <property type="match status" value="1"/>
</dbReference>
<protein>
    <submittedName>
        <fullName evidence="2">Flagellar biosynthesis protein FlhS</fullName>
    </submittedName>
</protein>
<dbReference type="InterPro" id="IPR029025">
    <property type="entry name" value="T3SS_substrate_exporter_C"/>
</dbReference>
<keyword evidence="2" id="KW-0966">Cell projection</keyword>
<dbReference type="Proteomes" id="UP000077271">
    <property type="component" value="Unassembled WGS sequence"/>
</dbReference>
<dbReference type="Gene3D" id="3.40.1690.10">
    <property type="entry name" value="secretion proteins EscU"/>
    <property type="match status" value="1"/>
</dbReference>
<reference evidence="3 4" key="1">
    <citation type="submission" date="2016-01" db="EMBL/GenBank/DDBJ databases">
        <title>Investigation of taxonomic status of Bacillus aminovorans.</title>
        <authorList>
            <person name="Verma A."/>
            <person name="Pal Y."/>
            <person name="Krishnamurthi S."/>
        </authorList>
    </citation>
    <scope>NUCLEOTIDE SEQUENCE [LARGE SCALE GENOMIC DNA]</scope>
    <source>
        <strain evidence="2 3">DSM 1314</strain>
        <strain evidence="1 4">DSM 4337</strain>
    </source>
</reference>
<evidence type="ECO:0000313" key="1">
    <source>
        <dbReference type="EMBL" id="OAH54599.1"/>
    </source>
</evidence>
<dbReference type="PANTHER" id="PTHR30531">
    <property type="entry name" value="FLAGELLAR BIOSYNTHETIC PROTEIN FLHB"/>
    <property type="match status" value="1"/>
</dbReference>
<accession>A0A177L2S8</accession>
<organism evidence="2 3">
    <name type="scientific">Domibacillus aminovorans</name>
    <dbReference type="NCBI Taxonomy" id="29332"/>
    <lineage>
        <taxon>Bacteria</taxon>
        <taxon>Bacillati</taxon>
        <taxon>Bacillota</taxon>
        <taxon>Bacilli</taxon>
        <taxon>Bacillales</taxon>
        <taxon>Bacillaceae</taxon>
        <taxon>Domibacillus</taxon>
    </lineage>
</organism>